<accession>A0A4Y9ZHS3</accession>
<protein>
    <recommendedName>
        <fullName evidence="4">Trehalase</fullName>
        <ecNumber evidence="4">3.2.1.28</ecNumber>
    </recommendedName>
    <alternativeName>
        <fullName evidence="4">Alpha-trehalose glucohydrolase</fullName>
    </alternativeName>
</protein>
<dbReference type="PRINTS" id="PR00744">
    <property type="entry name" value="GLHYDRLASE37"/>
</dbReference>
<evidence type="ECO:0000313" key="6">
    <source>
        <dbReference type="EMBL" id="TFY73373.1"/>
    </source>
</evidence>
<dbReference type="PANTHER" id="PTHR23403">
    <property type="entry name" value="TREHALASE"/>
    <property type="match status" value="1"/>
</dbReference>
<dbReference type="InterPro" id="IPR001661">
    <property type="entry name" value="Glyco_hydro_37"/>
</dbReference>
<keyword evidence="5" id="KW-0732">Signal</keyword>
<reference evidence="6 7" key="1">
    <citation type="submission" date="2019-02" db="EMBL/GenBank/DDBJ databases">
        <title>Genome sequencing of the rare red list fungi Hericium alpestre (H. flagellum).</title>
        <authorList>
            <person name="Buettner E."/>
            <person name="Kellner H."/>
        </authorList>
    </citation>
    <scope>NUCLEOTIDE SEQUENCE [LARGE SCALE GENOMIC DNA]</scope>
    <source>
        <strain evidence="6 7">DSM 108284</strain>
    </source>
</reference>
<feature type="signal peptide" evidence="5">
    <location>
        <begin position="1"/>
        <end position="18"/>
    </location>
</feature>
<evidence type="ECO:0000256" key="5">
    <source>
        <dbReference type="SAM" id="SignalP"/>
    </source>
</evidence>
<organism evidence="6 7">
    <name type="scientific">Hericium alpestre</name>
    <dbReference type="NCBI Taxonomy" id="135208"/>
    <lineage>
        <taxon>Eukaryota</taxon>
        <taxon>Fungi</taxon>
        <taxon>Dikarya</taxon>
        <taxon>Basidiomycota</taxon>
        <taxon>Agaricomycotina</taxon>
        <taxon>Agaricomycetes</taxon>
        <taxon>Russulales</taxon>
        <taxon>Hericiaceae</taxon>
        <taxon>Hericium</taxon>
    </lineage>
</organism>
<evidence type="ECO:0000256" key="4">
    <source>
        <dbReference type="RuleBase" id="RU361180"/>
    </source>
</evidence>
<feature type="chain" id="PRO_5021372758" description="Trehalase" evidence="5">
    <location>
        <begin position="19"/>
        <end position="347"/>
    </location>
</feature>
<keyword evidence="7" id="KW-1185">Reference proteome</keyword>
<dbReference type="AlphaFoldDB" id="A0A4Y9ZHS3"/>
<dbReference type="GO" id="GO:0004555">
    <property type="term" value="F:alpha,alpha-trehalase activity"/>
    <property type="evidence" value="ECO:0007669"/>
    <property type="project" value="UniProtKB-EC"/>
</dbReference>
<comment type="catalytic activity">
    <reaction evidence="4">
        <text>alpha,alpha-trehalose + H2O = alpha-D-glucose + beta-D-glucose</text>
        <dbReference type="Rhea" id="RHEA:32675"/>
        <dbReference type="ChEBI" id="CHEBI:15377"/>
        <dbReference type="ChEBI" id="CHEBI:15903"/>
        <dbReference type="ChEBI" id="CHEBI:16551"/>
        <dbReference type="ChEBI" id="CHEBI:17925"/>
        <dbReference type="EC" id="3.2.1.28"/>
    </reaction>
</comment>
<proteinExistence type="inferred from homology"/>
<dbReference type="EMBL" id="SFCI01002935">
    <property type="protein sequence ID" value="TFY73373.1"/>
    <property type="molecule type" value="Genomic_DNA"/>
</dbReference>
<dbReference type="STRING" id="135208.A0A4Y9ZHS3"/>
<dbReference type="Gene3D" id="1.50.10.10">
    <property type="match status" value="1"/>
</dbReference>
<keyword evidence="3 4" id="KW-0326">Glycosidase</keyword>
<sequence>MLANVAAAALCLAQLAHAAPQGGNPSSVSSSSSDASLTSVPAPTVTVSTVVASPTVSSDATLPSQIPDPPAQSWCTSQIFCAGPTVNVAGLYADPKTFVDKPTSASAQSVLANFKNLTNSSSSLTESQLVNFVDSKFGGEGTELEGLPIPDFNPSPSFLQNVTDPLVRAWSGVVHGYWTQLIRGTNQSALCSEGDAGPKCESTLIPLNHTFVVPGGRFREQYYWDSYWIVQGLIKSELFDLVNATLQNFMDELETIGFIPNGGRIYYLNRSQPPLFINMLADYVSATNDTAILDRALPLAERELTWWQDNRTVNVTSPFTNQTYAVARYAAANTAPRPESYLTVCLR</sequence>
<evidence type="ECO:0000256" key="2">
    <source>
        <dbReference type="ARBA" id="ARBA00022801"/>
    </source>
</evidence>
<dbReference type="GO" id="GO:0005993">
    <property type="term" value="P:trehalose catabolic process"/>
    <property type="evidence" value="ECO:0007669"/>
    <property type="project" value="TreeGrafter"/>
</dbReference>
<keyword evidence="2 4" id="KW-0378">Hydrolase</keyword>
<gene>
    <name evidence="6" type="ORF">EWM64_g10639</name>
</gene>
<dbReference type="SUPFAM" id="SSF48208">
    <property type="entry name" value="Six-hairpin glycosidases"/>
    <property type="match status" value="1"/>
</dbReference>
<dbReference type="PROSITE" id="PS00927">
    <property type="entry name" value="TREHALASE_1"/>
    <property type="match status" value="1"/>
</dbReference>
<comment type="similarity">
    <text evidence="1 4">Belongs to the glycosyl hydrolase 37 family.</text>
</comment>
<evidence type="ECO:0000313" key="7">
    <source>
        <dbReference type="Proteomes" id="UP000298061"/>
    </source>
</evidence>
<dbReference type="OrthoDB" id="3542292at2759"/>
<comment type="caution">
    <text evidence="6">The sequence shown here is derived from an EMBL/GenBank/DDBJ whole genome shotgun (WGS) entry which is preliminary data.</text>
</comment>
<dbReference type="InterPro" id="IPR008928">
    <property type="entry name" value="6-hairpin_glycosidase_sf"/>
</dbReference>
<name>A0A4Y9ZHS3_9AGAM</name>
<dbReference type="Pfam" id="PF01204">
    <property type="entry name" value="Trehalase"/>
    <property type="match status" value="1"/>
</dbReference>
<evidence type="ECO:0000256" key="3">
    <source>
        <dbReference type="ARBA" id="ARBA00023295"/>
    </source>
</evidence>
<dbReference type="EC" id="3.2.1.28" evidence="4"/>
<dbReference type="PANTHER" id="PTHR23403:SF1">
    <property type="entry name" value="TREHALASE"/>
    <property type="match status" value="1"/>
</dbReference>
<dbReference type="Proteomes" id="UP000298061">
    <property type="component" value="Unassembled WGS sequence"/>
</dbReference>
<dbReference type="InterPro" id="IPR018232">
    <property type="entry name" value="Glyco_hydro_37_CS"/>
</dbReference>
<evidence type="ECO:0000256" key="1">
    <source>
        <dbReference type="ARBA" id="ARBA00005615"/>
    </source>
</evidence>
<dbReference type="InterPro" id="IPR012341">
    <property type="entry name" value="6hp_glycosidase-like_sf"/>
</dbReference>